<dbReference type="EMBL" id="QGMY01000008">
    <property type="protein sequence ID" value="PWR71600.1"/>
    <property type="molecule type" value="Genomic_DNA"/>
</dbReference>
<proteinExistence type="predicted"/>
<name>A0A2V2MZ57_9EURY</name>
<dbReference type="Pfam" id="PF07812">
    <property type="entry name" value="TfuA"/>
    <property type="match status" value="1"/>
</dbReference>
<organism evidence="2 3">
    <name type="scientific">Methanospirillum lacunae</name>
    <dbReference type="NCBI Taxonomy" id="668570"/>
    <lineage>
        <taxon>Archaea</taxon>
        <taxon>Methanobacteriati</taxon>
        <taxon>Methanobacteriota</taxon>
        <taxon>Stenosarchaea group</taxon>
        <taxon>Methanomicrobia</taxon>
        <taxon>Methanomicrobiales</taxon>
        <taxon>Methanospirillaceae</taxon>
        <taxon>Methanospirillum</taxon>
    </lineage>
</organism>
<dbReference type="AlphaFoldDB" id="A0A2V2MZ57"/>
<keyword evidence="3" id="KW-1185">Reference proteome</keyword>
<dbReference type="GeneID" id="97550242"/>
<sequence length="225" mass="24475">MPDVIIYLGPSLPLHEAELILPSGSAVQYCPPVKRGDLAAAIAAKPKIIGIIDGLFFENASVGHREILGAMKAGIRVIGASSMGALRAAELSSFGMEGVGEVYRRYQEGEIESDDEVALICDPVSNTALSEALVNIRITLEKAESSGIITPEERMALFSEAQKRYYPDRTWTQVIRGAGLPSDRTEEILSWVKTSRVEQKQDDAKAALKYIATLMHPSKTQDEIS</sequence>
<dbReference type="OrthoDB" id="61834at2157"/>
<protein>
    <submittedName>
        <fullName evidence="2">TfuA-related McrA-glycine thioamidation protein</fullName>
    </submittedName>
</protein>
<evidence type="ECO:0000259" key="1">
    <source>
        <dbReference type="Pfam" id="PF07812"/>
    </source>
</evidence>
<evidence type="ECO:0000313" key="2">
    <source>
        <dbReference type="EMBL" id="PWR71600.1"/>
    </source>
</evidence>
<evidence type="ECO:0000313" key="3">
    <source>
        <dbReference type="Proteomes" id="UP000245657"/>
    </source>
</evidence>
<accession>A0A2V2MZ57</accession>
<dbReference type="Proteomes" id="UP000245657">
    <property type="component" value="Unassembled WGS sequence"/>
</dbReference>
<dbReference type="NCBIfam" id="NF033432">
    <property type="entry name" value="ThioGly_TfuA_rel"/>
    <property type="match status" value="1"/>
</dbReference>
<reference evidence="2 3" key="1">
    <citation type="submission" date="2018-05" db="EMBL/GenBank/DDBJ databases">
        <title>Draft genome of Methanospirillum lacunae Ki8-1.</title>
        <authorList>
            <person name="Dueholm M.S."/>
            <person name="Nielsen P.H."/>
            <person name="Bakmann L.F."/>
            <person name="Otzen D.E."/>
        </authorList>
    </citation>
    <scope>NUCLEOTIDE SEQUENCE [LARGE SCALE GENOMIC DNA]</scope>
    <source>
        <strain evidence="2 3">Ki8-1</strain>
    </source>
</reference>
<comment type="caution">
    <text evidence="2">The sequence shown here is derived from an EMBL/GenBank/DDBJ whole genome shotgun (WGS) entry which is preliminary data.</text>
</comment>
<gene>
    <name evidence="2" type="ORF">DK846_12155</name>
</gene>
<dbReference type="InterPro" id="IPR012924">
    <property type="entry name" value="TfuA_core"/>
</dbReference>
<dbReference type="RefSeq" id="WP_109969219.1">
    <property type="nucleotide sequence ID" value="NZ_CP176093.1"/>
</dbReference>
<feature type="domain" description="TfuA-like core" evidence="1">
    <location>
        <begin position="53"/>
        <end position="170"/>
    </location>
</feature>